<evidence type="ECO:0000256" key="2">
    <source>
        <dbReference type="SAM" id="Phobius"/>
    </source>
</evidence>
<dbReference type="Gene3D" id="1.10.10.10">
    <property type="entry name" value="Winged helix-like DNA-binding domain superfamily/Winged helix DNA-binding domain"/>
    <property type="match status" value="1"/>
</dbReference>
<keyword evidence="2" id="KW-1133">Transmembrane helix</keyword>
<keyword evidence="2" id="KW-0472">Membrane</keyword>
<keyword evidence="5" id="KW-1185">Reference proteome</keyword>
<dbReference type="InterPro" id="IPR036388">
    <property type="entry name" value="WH-like_DNA-bd_sf"/>
</dbReference>
<gene>
    <name evidence="4" type="ORF">ACFOEW_07630</name>
</gene>
<name>A0ABV7JZB0_9ALTE</name>
<organism evidence="4 5">
    <name type="scientific">Alteromonas oceani</name>
    <dbReference type="NCBI Taxonomy" id="2071609"/>
    <lineage>
        <taxon>Bacteria</taxon>
        <taxon>Pseudomonadati</taxon>
        <taxon>Pseudomonadota</taxon>
        <taxon>Gammaproteobacteria</taxon>
        <taxon>Alteromonadales</taxon>
        <taxon>Alteromonadaceae</taxon>
        <taxon>Alteromonas/Salinimonas group</taxon>
        <taxon>Alteromonas</taxon>
    </lineage>
</organism>
<dbReference type="SUPFAM" id="SSF82171">
    <property type="entry name" value="DPP6 N-terminal domain-like"/>
    <property type="match status" value="1"/>
</dbReference>
<dbReference type="EMBL" id="JBHRSX010000016">
    <property type="protein sequence ID" value="MFC3201683.1"/>
    <property type="molecule type" value="Genomic_DNA"/>
</dbReference>
<dbReference type="Pfam" id="PF00486">
    <property type="entry name" value="Trans_reg_C"/>
    <property type="match status" value="1"/>
</dbReference>
<sequence>MRYKISGYLLSENLDSAEKGNQFIDITHQEKAALELFFAAPDGFVETASIESAVWGERVVTHNSLRKLISGLRIKFDDKDAFKNIRGKGYQLLFEQLDANEPAKQPLKHSGSRLTWIASCTVLTLCCLTVLLFILNRSGGHSLPKPSIQTVFESKDYILDYALFEDTFFVTTRDKSSSTLYQTKNRQNSVLMEADFPGAFRGIEIHSSGKTIMHVIEDARCIIKIYAEPVRQLIDQLACNRQNSFPSFDWIDEHRFYVTFNVEPNASIEPYIYDLRTQHLEKVTAINVSPATDNKFIDSFIKAYGEGLFSLRINHLDQMSLMYLGHEKQHILYQFRGKPYSVAVSDDNLVFVGNHNELLTVPLNNNDIDSEIFPTLLMAPQTNKIDDPLFLQDDLYISVGNTSKRVIYSTSGDFTYSLENGIDDFDYTNNILTILGTTNTGYVIEQLQENKLINSVYLTTALNFRHVAFFNDNIYLAGASGLYRLNRTKPELIDKLKVVELATNGQCFLAEADDGVYSFNGDGNSVRKIAAQGERVFSSDQECMYVDKLSGKIVNEQREIIASPTMNRLLFEHNGQIVHWYSKGDKSYIIDAISQQNIASTRNRVLNKKVGSYGDDIIYLGHAEVNTSIVKVTFL</sequence>
<dbReference type="SUPFAM" id="SSF46894">
    <property type="entry name" value="C-terminal effector domain of the bipartite response regulators"/>
    <property type="match status" value="1"/>
</dbReference>
<feature type="domain" description="OmpR/PhoB-type" evidence="3">
    <location>
        <begin position="21"/>
        <end position="92"/>
    </location>
</feature>
<comment type="caution">
    <text evidence="4">The sequence shown here is derived from an EMBL/GenBank/DDBJ whole genome shotgun (WGS) entry which is preliminary data.</text>
</comment>
<proteinExistence type="predicted"/>
<keyword evidence="1" id="KW-0238">DNA-binding</keyword>
<reference evidence="5" key="1">
    <citation type="journal article" date="2019" name="Int. J. Syst. Evol. Microbiol.">
        <title>The Global Catalogue of Microorganisms (GCM) 10K type strain sequencing project: providing services to taxonomists for standard genome sequencing and annotation.</title>
        <authorList>
            <consortium name="The Broad Institute Genomics Platform"/>
            <consortium name="The Broad Institute Genome Sequencing Center for Infectious Disease"/>
            <person name="Wu L."/>
            <person name="Ma J."/>
        </authorList>
    </citation>
    <scope>NUCLEOTIDE SEQUENCE [LARGE SCALE GENOMIC DNA]</scope>
    <source>
        <strain evidence="5">KCTC 52449</strain>
    </source>
</reference>
<protein>
    <submittedName>
        <fullName evidence="4">Transcriptional regulator</fullName>
    </submittedName>
</protein>
<dbReference type="Proteomes" id="UP001595477">
    <property type="component" value="Unassembled WGS sequence"/>
</dbReference>
<feature type="transmembrane region" description="Helical" evidence="2">
    <location>
        <begin position="114"/>
        <end position="135"/>
    </location>
</feature>
<evidence type="ECO:0000259" key="3">
    <source>
        <dbReference type="SMART" id="SM00862"/>
    </source>
</evidence>
<dbReference type="RefSeq" id="WP_164464548.1">
    <property type="nucleotide sequence ID" value="NZ_JBHRSX010000016.1"/>
</dbReference>
<dbReference type="InterPro" id="IPR001867">
    <property type="entry name" value="OmpR/PhoB-type_DNA-bd"/>
</dbReference>
<evidence type="ECO:0000313" key="5">
    <source>
        <dbReference type="Proteomes" id="UP001595477"/>
    </source>
</evidence>
<dbReference type="SMART" id="SM00862">
    <property type="entry name" value="Trans_reg_C"/>
    <property type="match status" value="1"/>
</dbReference>
<evidence type="ECO:0000313" key="4">
    <source>
        <dbReference type="EMBL" id="MFC3201683.1"/>
    </source>
</evidence>
<accession>A0ABV7JZB0</accession>
<keyword evidence="2" id="KW-0812">Transmembrane</keyword>
<dbReference type="InterPro" id="IPR016032">
    <property type="entry name" value="Sig_transdc_resp-reg_C-effctor"/>
</dbReference>
<evidence type="ECO:0000256" key="1">
    <source>
        <dbReference type="ARBA" id="ARBA00023125"/>
    </source>
</evidence>